<dbReference type="InterPro" id="IPR036322">
    <property type="entry name" value="WD40_repeat_dom_sf"/>
</dbReference>
<keyword evidence="2" id="KW-0677">Repeat</keyword>
<proteinExistence type="predicted"/>
<evidence type="ECO:0000256" key="2">
    <source>
        <dbReference type="ARBA" id="ARBA00022737"/>
    </source>
</evidence>
<organism evidence="3 4">
    <name type="scientific">Cylicostephanus goldi</name>
    <name type="common">Nematode worm</name>
    <dbReference type="NCBI Taxonomy" id="71465"/>
    <lineage>
        <taxon>Eukaryota</taxon>
        <taxon>Metazoa</taxon>
        <taxon>Ecdysozoa</taxon>
        <taxon>Nematoda</taxon>
        <taxon>Chromadorea</taxon>
        <taxon>Rhabditida</taxon>
        <taxon>Rhabditina</taxon>
        <taxon>Rhabditomorpha</taxon>
        <taxon>Strongyloidea</taxon>
        <taxon>Strongylidae</taxon>
        <taxon>Cylicostephanus</taxon>
    </lineage>
</organism>
<gene>
    <name evidence="3" type="ORF">CGOC_LOCUS5926</name>
</gene>
<dbReference type="Proteomes" id="UP000271889">
    <property type="component" value="Unassembled WGS sequence"/>
</dbReference>
<dbReference type="Gene3D" id="2.130.10.10">
    <property type="entry name" value="YVTN repeat-like/Quinoprotein amine dehydrogenase"/>
    <property type="match status" value="1"/>
</dbReference>
<dbReference type="SUPFAM" id="SSF50978">
    <property type="entry name" value="WD40 repeat-like"/>
    <property type="match status" value="1"/>
</dbReference>
<name>A0A3P6RXF4_CYLGO</name>
<dbReference type="EMBL" id="UYRV01018512">
    <property type="protein sequence ID" value="VDK64789.1"/>
    <property type="molecule type" value="Genomic_DNA"/>
</dbReference>
<dbReference type="GO" id="GO:0120330">
    <property type="term" value="C:rixosome complex"/>
    <property type="evidence" value="ECO:0007669"/>
    <property type="project" value="TreeGrafter"/>
</dbReference>
<dbReference type="GO" id="GO:0006364">
    <property type="term" value="P:rRNA processing"/>
    <property type="evidence" value="ECO:0007669"/>
    <property type="project" value="TreeGrafter"/>
</dbReference>
<keyword evidence="4" id="KW-1185">Reference proteome</keyword>
<dbReference type="PANTHER" id="PTHR18763:SF0">
    <property type="entry name" value="WD REPEAT-CONTAINING PROTEIN 18"/>
    <property type="match status" value="1"/>
</dbReference>
<dbReference type="InterPro" id="IPR015943">
    <property type="entry name" value="WD40/YVTN_repeat-like_dom_sf"/>
</dbReference>
<dbReference type="GO" id="GO:0005656">
    <property type="term" value="C:nuclear pre-replicative complex"/>
    <property type="evidence" value="ECO:0007669"/>
    <property type="project" value="TreeGrafter"/>
</dbReference>
<reference evidence="3 4" key="1">
    <citation type="submission" date="2018-11" db="EMBL/GenBank/DDBJ databases">
        <authorList>
            <consortium name="Pathogen Informatics"/>
        </authorList>
    </citation>
    <scope>NUCLEOTIDE SEQUENCE [LARGE SCALE GENOMIC DNA]</scope>
</reference>
<dbReference type="InterPro" id="IPR045227">
    <property type="entry name" value="WDR18/Ipi3/RID3"/>
</dbReference>
<accession>A0A3P6RXF4</accession>
<sequence length="101" mass="10839">MKFFSILSQDRDRTVAPLRSWRAHTLSVKGLSVSCGSNPRVASCGLDHLALVHSVSLDDVLLKVSADRPLTACVLDAAESRLFLGSDTGNIAQINLYALVS</sequence>
<dbReference type="PANTHER" id="PTHR18763">
    <property type="entry name" value="WD-REPEAT PROTEIN 18"/>
    <property type="match status" value="1"/>
</dbReference>
<protein>
    <submittedName>
        <fullName evidence="3">Uncharacterized protein</fullName>
    </submittedName>
</protein>
<evidence type="ECO:0000313" key="4">
    <source>
        <dbReference type="Proteomes" id="UP000271889"/>
    </source>
</evidence>
<evidence type="ECO:0000256" key="1">
    <source>
        <dbReference type="ARBA" id="ARBA00022574"/>
    </source>
</evidence>
<dbReference type="OrthoDB" id="756370at2759"/>
<dbReference type="AlphaFoldDB" id="A0A3P6RXF4"/>
<keyword evidence="1" id="KW-0853">WD repeat</keyword>
<evidence type="ECO:0000313" key="3">
    <source>
        <dbReference type="EMBL" id="VDK64789.1"/>
    </source>
</evidence>
<dbReference type="GO" id="GO:0006261">
    <property type="term" value="P:DNA-templated DNA replication"/>
    <property type="evidence" value="ECO:0007669"/>
    <property type="project" value="TreeGrafter"/>
</dbReference>